<evidence type="ECO:0000313" key="1">
    <source>
        <dbReference type="EMBL" id="GFX88512.1"/>
    </source>
</evidence>
<sequence>MTVNRVLSHRVLTANGNKVSPATSGTFPPTFDAFRSSHLGHTPFPPPLNQSGDFLLSRPYHNQATYIAQI</sequence>
<reference evidence="1" key="1">
    <citation type="submission" date="2020-08" db="EMBL/GenBank/DDBJ databases">
        <title>Multicomponent nature underlies the extraordinary mechanical properties of spider dragline silk.</title>
        <authorList>
            <person name="Kono N."/>
            <person name="Nakamura H."/>
            <person name="Mori M."/>
            <person name="Yoshida Y."/>
            <person name="Ohtoshi R."/>
            <person name="Malay A.D."/>
            <person name="Moran D.A.P."/>
            <person name="Tomita M."/>
            <person name="Numata K."/>
            <person name="Arakawa K."/>
        </authorList>
    </citation>
    <scope>NUCLEOTIDE SEQUENCE</scope>
</reference>
<evidence type="ECO:0000313" key="2">
    <source>
        <dbReference type="Proteomes" id="UP000887159"/>
    </source>
</evidence>
<name>A0A8X6RFE4_TRICX</name>
<accession>A0A8X6RFE4</accession>
<dbReference type="EMBL" id="BMAU01021052">
    <property type="protein sequence ID" value="GFX88512.1"/>
    <property type="molecule type" value="Genomic_DNA"/>
</dbReference>
<protein>
    <submittedName>
        <fullName evidence="1">Uncharacterized protein</fullName>
    </submittedName>
</protein>
<proteinExistence type="predicted"/>
<dbReference type="Proteomes" id="UP000887159">
    <property type="component" value="Unassembled WGS sequence"/>
</dbReference>
<comment type="caution">
    <text evidence="1">The sequence shown here is derived from an EMBL/GenBank/DDBJ whole genome shotgun (WGS) entry which is preliminary data.</text>
</comment>
<dbReference type="AlphaFoldDB" id="A0A8X6RFE4"/>
<organism evidence="1 2">
    <name type="scientific">Trichonephila clavipes</name>
    <name type="common">Golden silk orbweaver</name>
    <name type="synonym">Nephila clavipes</name>
    <dbReference type="NCBI Taxonomy" id="2585209"/>
    <lineage>
        <taxon>Eukaryota</taxon>
        <taxon>Metazoa</taxon>
        <taxon>Ecdysozoa</taxon>
        <taxon>Arthropoda</taxon>
        <taxon>Chelicerata</taxon>
        <taxon>Arachnida</taxon>
        <taxon>Araneae</taxon>
        <taxon>Araneomorphae</taxon>
        <taxon>Entelegynae</taxon>
        <taxon>Araneoidea</taxon>
        <taxon>Nephilidae</taxon>
        <taxon>Trichonephila</taxon>
    </lineage>
</organism>
<gene>
    <name evidence="1" type="ORF">TNCV_2279801</name>
</gene>
<keyword evidence="2" id="KW-1185">Reference proteome</keyword>